<evidence type="ECO:0000256" key="6">
    <source>
        <dbReference type="ARBA" id="ARBA00022989"/>
    </source>
</evidence>
<evidence type="ECO:0000313" key="11">
    <source>
        <dbReference type="EMBL" id="CBJ29832.1"/>
    </source>
</evidence>
<keyword evidence="5" id="KW-0677">Repeat</keyword>
<keyword evidence="6" id="KW-1133">Transmembrane helix</keyword>
<dbReference type="GO" id="GO:0031966">
    <property type="term" value="C:mitochondrial membrane"/>
    <property type="evidence" value="ECO:0007669"/>
    <property type="project" value="UniProtKB-SubCell"/>
</dbReference>
<evidence type="ECO:0000313" key="12">
    <source>
        <dbReference type="Proteomes" id="UP000002630"/>
    </source>
</evidence>
<dbReference type="STRING" id="2880.D7FM07"/>
<dbReference type="InterPro" id="IPR050567">
    <property type="entry name" value="Mitochondrial_Carrier"/>
</dbReference>
<dbReference type="eggNOG" id="KOG0758">
    <property type="taxonomic scope" value="Eukaryota"/>
</dbReference>
<name>D7FM07_ECTSI</name>
<gene>
    <name evidence="11" type="ORF">Esi_0162_0065</name>
</gene>
<evidence type="ECO:0000256" key="7">
    <source>
        <dbReference type="ARBA" id="ARBA00023128"/>
    </source>
</evidence>
<dbReference type="InterPro" id="IPR018108">
    <property type="entry name" value="MCP_transmembrane"/>
</dbReference>
<evidence type="ECO:0000256" key="1">
    <source>
        <dbReference type="ARBA" id="ARBA00004225"/>
    </source>
</evidence>
<evidence type="ECO:0000256" key="8">
    <source>
        <dbReference type="ARBA" id="ARBA00023136"/>
    </source>
</evidence>
<proteinExistence type="inferred from homology"/>
<dbReference type="AlphaFoldDB" id="D7FM07"/>
<reference evidence="11 12" key="1">
    <citation type="journal article" date="2010" name="Nature">
        <title>The Ectocarpus genome and the independent evolution of multicellularity in brown algae.</title>
        <authorList>
            <person name="Cock J.M."/>
            <person name="Sterck L."/>
            <person name="Rouze P."/>
            <person name="Scornet D."/>
            <person name="Allen A.E."/>
            <person name="Amoutzias G."/>
            <person name="Anthouard V."/>
            <person name="Artiguenave F."/>
            <person name="Aury J.M."/>
            <person name="Badger J.H."/>
            <person name="Beszteri B."/>
            <person name="Billiau K."/>
            <person name="Bonnet E."/>
            <person name="Bothwell J.H."/>
            <person name="Bowler C."/>
            <person name="Boyen C."/>
            <person name="Brownlee C."/>
            <person name="Carrano C.J."/>
            <person name="Charrier B."/>
            <person name="Cho G.Y."/>
            <person name="Coelho S.M."/>
            <person name="Collen J."/>
            <person name="Corre E."/>
            <person name="Da Silva C."/>
            <person name="Delage L."/>
            <person name="Delaroque N."/>
            <person name="Dittami S.M."/>
            <person name="Doulbeau S."/>
            <person name="Elias M."/>
            <person name="Farnham G."/>
            <person name="Gachon C.M."/>
            <person name="Gschloessl B."/>
            <person name="Heesch S."/>
            <person name="Jabbari K."/>
            <person name="Jubin C."/>
            <person name="Kawai H."/>
            <person name="Kimura K."/>
            <person name="Kloareg B."/>
            <person name="Kupper F.C."/>
            <person name="Lang D."/>
            <person name="Le Bail A."/>
            <person name="Leblanc C."/>
            <person name="Lerouge P."/>
            <person name="Lohr M."/>
            <person name="Lopez P.J."/>
            <person name="Martens C."/>
            <person name="Maumus F."/>
            <person name="Michel G."/>
            <person name="Miranda-Saavedra D."/>
            <person name="Morales J."/>
            <person name="Moreau H."/>
            <person name="Motomura T."/>
            <person name="Nagasato C."/>
            <person name="Napoli C.A."/>
            <person name="Nelson D.R."/>
            <person name="Nyvall-Collen P."/>
            <person name="Peters A.F."/>
            <person name="Pommier C."/>
            <person name="Potin P."/>
            <person name="Poulain J."/>
            <person name="Quesneville H."/>
            <person name="Read B."/>
            <person name="Rensing S.A."/>
            <person name="Ritter A."/>
            <person name="Rousvoal S."/>
            <person name="Samanta M."/>
            <person name="Samson G."/>
            <person name="Schroeder D.C."/>
            <person name="Segurens B."/>
            <person name="Strittmatter M."/>
            <person name="Tonon T."/>
            <person name="Tregear J.W."/>
            <person name="Valentin K."/>
            <person name="von Dassow P."/>
            <person name="Yamagishi T."/>
            <person name="Van de Peer Y."/>
            <person name="Wincker P."/>
        </authorList>
    </citation>
    <scope>NUCLEOTIDE SEQUENCE [LARGE SCALE GENOMIC DNA]</scope>
    <source>
        <strain evidence="12">Ec32 / CCAP1310/4</strain>
    </source>
</reference>
<dbReference type="Proteomes" id="UP000002630">
    <property type="component" value="Linkage Group LG21"/>
</dbReference>
<dbReference type="EMBL" id="FN649746">
    <property type="protein sequence ID" value="CBJ29832.1"/>
    <property type="molecule type" value="Genomic_DNA"/>
</dbReference>
<feature type="repeat" description="Solcar" evidence="9">
    <location>
        <begin position="127"/>
        <end position="213"/>
    </location>
</feature>
<evidence type="ECO:0000256" key="9">
    <source>
        <dbReference type="PROSITE-ProRule" id="PRU00282"/>
    </source>
</evidence>
<evidence type="ECO:0000256" key="3">
    <source>
        <dbReference type="ARBA" id="ARBA00022448"/>
    </source>
</evidence>
<protein>
    <submittedName>
        <fullName evidence="11">Carnitine/acylcarnitine carrier protein</fullName>
    </submittedName>
</protein>
<dbReference type="OrthoDB" id="14252at2759"/>
<dbReference type="Gene3D" id="1.50.40.10">
    <property type="entry name" value="Mitochondrial carrier domain"/>
    <property type="match status" value="1"/>
</dbReference>
<keyword evidence="8 9" id="KW-0472">Membrane</keyword>
<dbReference type="EMBL" id="FN648158">
    <property type="protein sequence ID" value="CBJ29832.1"/>
    <property type="molecule type" value="Genomic_DNA"/>
</dbReference>
<dbReference type="GO" id="GO:0022857">
    <property type="term" value="F:transmembrane transporter activity"/>
    <property type="evidence" value="ECO:0007669"/>
    <property type="project" value="TreeGrafter"/>
</dbReference>
<keyword evidence="3 10" id="KW-0813">Transport</keyword>
<comment type="subcellular location">
    <subcellularLocation>
        <location evidence="1">Mitochondrion membrane</location>
        <topology evidence="1">Multi-pass membrane protein</topology>
    </subcellularLocation>
</comment>
<dbReference type="PANTHER" id="PTHR45624">
    <property type="entry name" value="MITOCHONDRIAL BASIC AMINO ACIDS TRANSPORTER-RELATED"/>
    <property type="match status" value="1"/>
</dbReference>
<dbReference type="InterPro" id="IPR023395">
    <property type="entry name" value="MCP_dom_sf"/>
</dbReference>
<dbReference type="PANTHER" id="PTHR45624:SF10">
    <property type="entry name" value="SLC (SOLUTE CARRIER) HOMOLOG"/>
    <property type="match status" value="1"/>
</dbReference>
<keyword evidence="7" id="KW-0496">Mitochondrion</keyword>
<accession>D7FM07</accession>
<keyword evidence="4 9" id="KW-0812">Transmembrane</keyword>
<dbReference type="InParanoid" id="D7FM07"/>
<evidence type="ECO:0000256" key="5">
    <source>
        <dbReference type="ARBA" id="ARBA00022737"/>
    </source>
</evidence>
<dbReference type="PROSITE" id="PS50920">
    <property type="entry name" value="SOLCAR"/>
    <property type="match status" value="2"/>
</dbReference>
<comment type="similarity">
    <text evidence="2 10">Belongs to the mitochondrial carrier (TC 2.A.29) family.</text>
</comment>
<sequence>MYSHRWREKKGFLLRRREAKATDKLTLPEKGIAGAWAGVMNAPMRQVFERVKGVMQVRQGKKLQSPYSWSGACVVDLVRREGIAMGLCRGMGATMLREPLQFGIYYPSYEIAKDYFLPPDRTSTAVPEPILLALAGGLAGCVMWLPPIYCLDVIKTRMQTAEPGVYRGVRDCLMKTLRAEGMPVLFRGLGAAMLRAFPMHGLVFLGYETTIDLLGARPRSSCSPTSVNTSLVKQVLE</sequence>
<dbReference type="SUPFAM" id="SSF103506">
    <property type="entry name" value="Mitochondrial carrier"/>
    <property type="match status" value="1"/>
</dbReference>
<feature type="repeat" description="Solcar" evidence="9">
    <location>
        <begin position="25"/>
        <end position="115"/>
    </location>
</feature>
<evidence type="ECO:0000256" key="2">
    <source>
        <dbReference type="ARBA" id="ARBA00006375"/>
    </source>
</evidence>
<organism evidence="11 12">
    <name type="scientific">Ectocarpus siliculosus</name>
    <name type="common">Brown alga</name>
    <name type="synonym">Conferva siliculosa</name>
    <dbReference type="NCBI Taxonomy" id="2880"/>
    <lineage>
        <taxon>Eukaryota</taxon>
        <taxon>Sar</taxon>
        <taxon>Stramenopiles</taxon>
        <taxon>Ochrophyta</taxon>
        <taxon>PX clade</taxon>
        <taxon>Phaeophyceae</taxon>
        <taxon>Ectocarpales</taxon>
        <taxon>Ectocarpaceae</taxon>
        <taxon>Ectocarpus</taxon>
    </lineage>
</organism>
<dbReference type="Pfam" id="PF00153">
    <property type="entry name" value="Mito_carr"/>
    <property type="match status" value="2"/>
</dbReference>
<keyword evidence="12" id="KW-1185">Reference proteome</keyword>
<evidence type="ECO:0000256" key="4">
    <source>
        <dbReference type="ARBA" id="ARBA00022692"/>
    </source>
</evidence>
<evidence type="ECO:0000256" key="10">
    <source>
        <dbReference type="RuleBase" id="RU000488"/>
    </source>
</evidence>